<dbReference type="STRING" id="1802471.A2115_03205"/>
<comment type="caution">
    <text evidence="1">The sequence shown here is derived from an EMBL/GenBank/DDBJ whole genome shotgun (WGS) entry which is preliminary data.</text>
</comment>
<dbReference type="EMBL" id="MGFJ01000024">
    <property type="protein sequence ID" value="OGM02341.1"/>
    <property type="molecule type" value="Genomic_DNA"/>
</dbReference>
<dbReference type="AlphaFoldDB" id="A0A1F7WHR4"/>
<sequence>MTPEPDKSPDKSIVSVDGKQVDISRIKNLFEFSDSALHNRGVSSEDANRWTLEIARGQVPEGYESLEQFVQEIGPKFDTNKRGRKKKS</sequence>
<gene>
    <name evidence="1" type="ORF">A2115_03205</name>
</gene>
<name>A0A1F7WHR4_9BACT</name>
<accession>A0A1F7WHR4</accession>
<protein>
    <submittedName>
        <fullName evidence="1">Uncharacterized protein</fullName>
    </submittedName>
</protein>
<dbReference type="Proteomes" id="UP000176198">
    <property type="component" value="Unassembled WGS sequence"/>
</dbReference>
<evidence type="ECO:0000313" key="2">
    <source>
        <dbReference type="Proteomes" id="UP000176198"/>
    </source>
</evidence>
<proteinExistence type="predicted"/>
<evidence type="ECO:0000313" key="1">
    <source>
        <dbReference type="EMBL" id="OGM02341.1"/>
    </source>
</evidence>
<reference evidence="1 2" key="1">
    <citation type="journal article" date="2016" name="Nat. Commun.">
        <title>Thousands of microbial genomes shed light on interconnected biogeochemical processes in an aquifer system.</title>
        <authorList>
            <person name="Anantharaman K."/>
            <person name="Brown C.T."/>
            <person name="Hug L.A."/>
            <person name="Sharon I."/>
            <person name="Castelle C.J."/>
            <person name="Probst A.J."/>
            <person name="Thomas B.C."/>
            <person name="Singh A."/>
            <person name="Wilkins M.J."/>
            <person name="Karaoz U."/>
            <person name="Brodie E.L."/>
            <person name="Williams K.H."/>
            <person name="Hubbard S.S."/>
            <person name="Banfield J.F."/>
        </authorList>
    </citation>
    <scope>NUCLEOTIDE SEQUENCE [LARGE SCALE GENOMIC DNA]</scope>
</reference>
<organism evidence="1 2">
    <name type="scientific">Candidatus Woesebacteria bacterium GWA1_41_8</name>
    <dbReference type="NCBI Taxonomy" id="1802471"/>
    <lineage>
        <taxon>Bacteria</taxon>
        <taxon>Candidatus Woeseibacteriota</taxon>
    </lineage>
</organism>